<feature type="compositionally biased region" description="Polar residues" evidence="1">
    <location>
        <begin position="1"/>
        <end position="14"/>
    </location>
</feature>
<dbReference type="EMBL" id="EQ988968">
    <property type="protein sequence ID" value="EEF22957.1"/>
    <property type="molecule type" value="Genomic_DNA"/>
</dbReference>
<keyword evidence="3" id="KW-1185">Reference proteome</keyword>
<gene>
    <name evidence="2" type="ORF">RCOM_2101860</name>
</gene>
<sequence>MDGSSSTTYTSELSAGSRPARMVSGFIADPSGCDMRQVRPPPAKTVSNAQPWVM</sequence>
<protein>
    <submittedName>
        <fullName evidence="2">Uncharacterized protein</fullName>
    </submittedName>
</protein>
<dbReference type="Proteomes" id="UP000008311">
    <property type="component" value="Unassembled WGS sequence"/>
</dbReference>
<dbReference type="InParanoid" id="B9TMF6"/>
<feature type="compositionally biased region" description="Polar residues" evidence="1">
    <location>
        <begin position="45"/>
        <end position="54"/>
    </location>
</feature>
<accession>B9TMF6</accession>
<proteinExistence type="predicted"/>
<evidence type="ECO:0000313" key="2">
    <source>
        <dbReference type="EMBL" id="EEF22957.1"/>
    </source>
</evidence>
<dbReference type="AlphaFoldDB" id="B9TMF6"/>
<reference evidence="3" key="1">
    <citation type="journal article" date="2010" name="Nat. Biotechnol.">
        <title>Draft genome sequence of the oilseed species Ricinus communis.</title>
        <authorList>
            <person name="Chan A.P."/>
            <person name="Crabtree J."/>
            <person name="Zhao Q."/>
            <person name="Lorenzi H."/>
            <person name="Orvis J."/>
            <person name="Puiu D."/>
            <person name="Melake-Berhan A."/>
            <person name="Jones K.M."/>
            <person name="Redman J."/>
            <person name="Chen G."/>
            <person name="Cahoon E.B."/>
            <person name="Gedil M."/>
            <person name="Stanke M."/>
            <person name="Haas B.J."/>
            <person name="Wortman J.R."/>
            <person name="Fraser-Liggett C.M."/>
            <person name="Ravel J."/>
            <person name="Rabinowicz P.D."/>
        </authorList>
    </citation>
    <scope>NUCLEOTIDE SEQUENCE [LARGE SCALE GENOMIC DNA]</scope>
    <source>
        <strain evidence="3">cv. Hale</strain>
    </source>
</reference>
<feature type="region of interest" description="Disordered" evidence="1">
    <location>
        <begin position="1"/>
        <end position="54"/>
    </location>
</feature>
<organism evidence="2 3">
    <name type="scientific">Ricinus communis</name>
    <name type="common">Castor bean</name>
    <dbReference type="NCBI Taxonomy" id="3988"/>
    <lineage>
        <taxon>Eukaryota</taxon>
        <taxon>Viridiplantae</taxon>
        <taxon>Streptophyta</taxon>
        <taxon>Embryophyta</taxon>
        <taxon>Tracheophyta</taxon>
        <taxon>Spermatophyta</taxon>
        <taxon>Magnoliopsida</taxon>
        <taxon>eudicotyledons</taxon>
        <taxon>Gunneridae</taxon>
        <taxon>Pentapetalae</taxon>
        <taxon>rosids</taxon>
        <taxon>fabids</taxon>
        <taxon>Malpighiales</taxon>
        <taxon>Euphorbiaceae</taxon>
        <taxon>Acalyphoideae</taxon>
        <taxon>Acalypheae</taxon>
        <taxon>Ricinus</taxon>
    </lineage>
</organism>
<evidence type="ECO:0000256" key="1">
    <source>
        <dbReference type="SAM" id="MobiDB-lite"/>
    </source>
</evidence>
<evidence type="ECO:0000313" key="3">
    <source>
        <dbReference type="Proteomes" id="UP000008311"/>
    </source>
</evidence>
<name>B9TMF6_RICCO</name>